<reference evidence="1 2" key="1">
    <citation type="submission" date="2018-09" db="EMBL/GenBank/DDBJ databases">
        <title>Murine metabolic-syndrome-specific gut microbial biobank.</title>
        <authorList>
            <person name="Liu C."/>
        </authorList>
    </citation>
    <scope>NUCLEOTIDE SEQUENCE [LARGE SCALE GENOMIC DNA]</scope>
    <source>
        <strain evidence="1 2">0.1xD8-82</strain>
    </source>
</reference>
<name>A0A3A9AGB4_9FIRM</name>
<dbReference type="GO" id="GO:0016740">
    <property type="term" value="F:transferase activity"/>
    <property type="evidence" value="ECO:0007669"/>
    <property type="project" value="UniProtKB-KW"/>
</dbReference>
<protein>
    <submittedName>
        <fullName evidence="1">N-acetyltransferase</fullName>
    </submittedName>
</protein>
<dbReference type="OrthoDB" id="2044685at2"/>
<dbReference type="Gene3D" id="3.40.630.30">
    <property type="match status" value="1"/>
</dbReference>
<sequence length="82" mass="9916">MDVMQMVKDIFEKYNFQKIDFFVIIGNPIEQQYDRLIQKYGGRIVGTRKRHVMLPDGKLYDEKMYEILQEDYLNKRYGKDTG</sequence>
<keyword evidence="1" id="KW-0808">Transferase</keyword>
<proteinExistence type="predicted"/>
<dbReference type="AlphaFoldDB" id="A0A3A9AGB4"/>
<organism evidence="1 2">
    <name type="scientific">Parablautia intestinalis</name>
    <dbReference type="NCBI Taxonomy" id="2320100"/>
    <lineage>
        <taxon>Bacteria</taxon>
        <taxon>Bacillati</taxon>
        <taxon>Bacillota</taxon>
        <taxon>Clostridia</taxon>
        <taxon>Lachnospirales</taxon>
        <taxon>Lachnospiraceae</taxon>
        <taxon>Parablautia</taxon>
    </lineage>
</organism>
<evidence type="ECO:0000313" key="2">
    <source>
        <dbReference type="Proteomes" id="UP000280696"/>
    </source>
</evidence>
<dbReference type="Proteomes" id="UP000280696">
    <property type="component" value="Unassembled WGS sequence"/>
</dbReference>
<accession>A0A3A9AGB4</accession>
<evidence type="ECO:0000313" key="1">
    <source>
        <dbReference type="EMBL" id="RKI90542.1"/>
    </source>
</evidence>
<comment type="caution">
    <text evidence="1">The sequence shown here is derived from an EMBL/GenBank/DDBJ whole genome shotgun (WGS) entry which is preliminary data.</text>
</comment>
<gene>
    <name evidence="1" type="ORF">D7V94_13495</name>
</gene>
<keyword evidence="2" id="KW-1185">Reference proteome</keyword>
<dbReference type="EMBL" id="RAYQ01000014">
    <property type="protein sequence ID" value="RKI90542.1"/>
    <property type="molecule type" value="Genomic_DNA"/>
</dbReference>